<dbReference type="Gene3D" id="3.30.1330.30">
    <property type="match status" value="1"/>
</dbReference>
<feature type="compositionally biased region" description="Gly residues" evidence="4">
    <location>
        <begin position="1"/>
        <end position="10"/>
    </location>
</feature>
<dbReference type="InParanoid" id="C7QIS5"/>
<dbReference type="CDD" id="cd18103">
    <property type="entry name" value="SpoU-like_RlmB"/>
    <property type="match status" value="1"/>
</dbReference>
<proteinExistence type="inferred from homology"/>
<dbReference type="GO" id="GO:0003723">
    <property type="term" value="F:RNA binding"/>
    <property type="evidence" value="ECO:0007669"/>
    <property type="project" value="InterPro"/>
</dbReference>
<feature type="domain" description="RNA 2-O ribose methyltransferase substrate binding" evidence="5">
    <location>
        <begin position="94"/>
        <end position="170"/>
    </location>
</feature>
<keyword evidence="3 6" id="KW-0808">Transferase</keyword>
<dbReference type="KEGG" id="cai:Caci_8152"/>
<dbReference type="FunCoup" id="C7QIS5">
    <property type="interactions" value="117"/>
</dbReference>
<accession>C7QIS5</accession>
<evidence type="ECO:0000313" key="7">
    <source>
        <dbReference type="Proteomes" id="UP000000851"/>
    </source>
</evidence>
<dbReference type="eggNOG" id="COG0566">
    <property type="taxonomic scope" value="Bacteria"/>
</dbReference>
<organism evidence="6 7">
    <name type="scientific">Catenulispora acidiphila (strain DSM 44928 / JCM 14897 / NBRC 102108 / NRRL B-24433 / ID139908)</name>
    <dbReference type="NCBI Taxonomy" id="479433"/>
    <lineage>
        <taxon>Bacteria</taxon>
        <taxon>Bacillati</taxon>
        <taxon>Actinomycetota</taxon>
        <taxon>Actinomycetes</taxon>
        <taxon>Catenulisporales</taxon>
        <taxon>Catenulisporaceae</taxon>
        <taxon>Catenulispora</taxon>
    </lineage>
</organism>
<dbReference type="GO" id="GO:0032259">
    <property type="term" value="P:methylation"/>
    <property type="evidence" value="ECO:0007669"/>
    <property type="project" value="UniProtKB-KW"/>
</dbReference>
<name>C7QIS5_CATAD</name>
<dbReference type="Proteomes" id="UP000000851">
    <property type="component" value="Chromosome"/>
</dbReference>
<dbReference type="GO" id="GO:0006396">
    <property type="term" value="P:RNA processing"/>
    <property type="evidence" value="ECO:0007669"/>
    <property type="project" value="InterPro"/>
</dbReference>
<dbReference type="NCBIfam" id="TIGR00186">
    <property type="entry name" value="rRNA_methyl_3"/>
    <property type="match status" value="1"/>
</dbReference>
<keyword evidence="2 6" id="KW-0489">Methyltransferase</keyword>
<reference evidence="6 7" key="1">
    <citation type="journal article" date="2009" name="Stand. Genomic Sci.">
        <title>Complete genome sequence of Catenulispora acidiphila type strain (ID 139908).</title>
        <authorList>
            <person name="Copeland A."/>
            <person name="Lapidus A."/>
            <person name="Glavina Del Rio T."/>
            <person name="Nolan M."/>
            <person name="Lucas S."/>
            <person name="Chen F."/>
            <person name="Tice H."/>
            <person name="Cheng J.F."/>
            <person name="Bruce D."/>
            <person name="Goodwin L."/>
            <person name="Pitluck S."/>
            <person name="Mikhailova N."/>
            <person name="Pati A."/>
            <person name="Ivanova N."/>
            <person name="Mavromatis K."/>
            <person name="Chen A."/>
            <person name="Palaniappan K."/>
            <person name="Chain P."/>
            <person name="Land M."/>
            <person name="Hauser L."/>
            <person name="Chang Y.J."/>
            <person name="Jeffries C.D."/>
            <person name="Chertkov O."/>
            <person name="Brettin T."/>
            <person name="Detter J.C."/>
            <person name="Han C."/>
            <person name="Ali Z."/>
            <person name="Tindall B.J."/>
            <person name="Goker M."/>
            <person name="Bristow J."/>
            <person name="Eisen J.A."/>
            <person name="Markowitz V."/>
            <person name="Hugenholtz P."/>
            <person name="Kyrpides N.C."/>
            <person name="Klenk H.P."/>
        </authorList>
    </citation>
    <scope>NUCLEOTIDE SEQUENCE [LARGE SCALE GENOMIC DNA]</scope>
    <source>
        <strain evidence="7">DSM 44928 / JCM 14897 / NBRC 102108 / NRRL B-24433 / ID139908</strain>
    </source>
</reference>
<evidence type="ECO:0000256" key="4">
    <source>
        <dbReference type="SAM" id="MobiDB-lite"/>
    </source>
</evidence>
<dbReference type="InterPro" id="IPR013123">
    <property type="entry name" value="SpoU_subst-bd"/>
</dbReference>
<dbReference type="GO" id="GO:0005829">
    <property type="term" value="C:cytosol"/>
    <property type="evidence" value="ECO:0007669"/>
    <property type="project" value="TreeGrafter"/>
</dbReference>
<keyword evidence="7" id="KW-1185">Reference proteome</keyword>
<evidence type="ECO:0000256" key="1">
    <source>
        <dbReference type="ARBA" id="ARBA00007228"/>
    </source>
</evidence>
<dbReference type="SUPFAM" id="SSF55315">
    <property type="entry name" value="L30e-like"/>
    <property type="match status" value="1"/>
</dbReference>
<evidence type="ECO:0000259" key="5">
    <source>
        <dbReference type="SMART" id="SM00967"/>
    </source>
</evidence>
<dbReference type="PANTHER" id="PTHR46429">
    <property type="entry name" value="23S RRNA (GUANOSINE-2'-O-)-METHYLTRANSFERASE RLMB"/>
    <property type="match status" value="1"/>
</dbReference>
<dbReference type="OrthoDB" id="9785673at2"/>
<dbReference type="AlphaFoldDB" id="C7QIS5"/>
<dbReference type="InterPro" id="IPR004441">
    <property type="entry name" value="rRNA_MeTrfase_TrmH"/>
</dbReference>
<dbReference type="PANTHER" id="PTHR46429:SF1">
    <property type="entry name" value="23S RRNA (GUANOSINE-2'-O-)-METHYLTRANSFERASE RLMB"/>
    <property type="match status" value="1"/>
</dbReference>
<dbReference type="EMBL" id="CP001700">
    <property type="protein sequence ID" value="ACU76975.1"/>
    <property type="molecule type" value="Genomic_DNA"/>
</dbReference>
<dbReference type="Pfam" id="PF08032">
    <property type="entry name" value="SpoU_sub_bind"/>
    <property type="match status" value="1"/>
</dbReference>
<dbReference type="InterPro" id="IPR001537">
    <property type="entry name" value="SpoU_MeTrfase"/>
</dbReference>
<dbReference type="InterPro" id="IPR029028">
    <property type="entry name" value="Alpha/beta_knot_MTases"/>
</dbReference>
<feature type="region of interest" description="Disordered" evidence="4">
    <location>
        <begin position="1"/>
        <end position="96"/>
    </location>
</feature>
<dbReference type="FunFam" id="3.30.1330.30:FF:000024">
    <property type="entry name" value="Putative tRNA/rRNA methyltransferase"/>
    <property type="match status" value="1"/>
</dbReference>
<dbReference type="STRING" id="479433.Caci_8152"/>
<dbReference type="SUPFAM" id="SSF75217">
    <property type="entry name" value="alpha/beta knot"/>
    <property type="match status" value="1"/>
</dbReference>
<evidence type="ECO:0000256" key="2">
    <source>
        <dbReference type="ARBA" id="ARBA00022603"/>
    </source>
</evidence>
<dbReference type="InterPro" id="IPR029026">
    <property type="entry name" value="tRNA_m1G_MTases_N"/>
</dbReference>
<dbReference type="GO" id="GO:0008173">
    <property type="term" value="F:RNA methyltransferase activity"/>
    <property type="evidence" value="ECO:0007669"/>
    <property type="project" value="InterPro"/>
</dbReference>
<evidence type="ECO:0000313" key="6">
    <source>
        <dbReference type="EMBL" id="ACU76975.1"/>
    </source>
</evidence>
<sequence>MATKGGGAGGRANKPGASSSRKGAQKGSGGQRRQGLEGRGPTPKAEERTGHPAARRAKSAAKRSAAASNPRSGAGTRGTSRPARRTPGKGEAEQVAGRNSVVEALRAHVPAKALYIAQYIDSDDRVRESMRLATELGVPLLEAPRHELDRMTNGTLHQGVMLVMPPYEYAHPDDLLEEVFAAGDTPLFAALDGVTDPRNLGAVMRSVAAFGGHGVIVPERRAAGMTAGAWKAAAGAGARLPVARAGNLTRALEAYKKQGVMVAGLAADGSVPLHELEIATEPLCLVIGSEGKGMSRLVSELCDVTVSIPIASTTESLNAGVAAGIALYEVNRRRAEARG</sequence>
<dbReference type="RefSeq" id="WP_015796700.1">
    <property type="nucleotide sequence ID" value="NC_013131.1"/>
</dbReference>
<dbReference type="SMART" id="SM00967">
    <property type="entry name" value="SpoU_sub_bind"/>
    <property type="match status" value="1"/>
</dbReference>
<dbReference type="Gene3D" id="3.40.1280.10">
    <property type="match status" value="1"/>
</dbReference>
<dbReference type="Pfam" id="PF00588">
    <property type="entry name" value="SpoU_methylase"/>
    <property type="match status" value="1"/>
</dbReference>
<dbReference type="FunFam" id="3.40.1280.10:FF:000015">
    <property type="entry name" value="Putative tRNA/rRNA methyltransferase"/>
    <property type="match status" value="1"/>
</dbReference>
<gene>
    <name evidence="6" type="ordered locus">Caci_8152</name>
</gene>
<comment type="similarity">
    <text evidence="1">Belongs to the class IV-like SAM-binding methyltransferase superfamily. RNA methyltransferase TrmH family.</text>
</comment>
<evidence type="ECO:0000256" key="3">
    <source>
        <dbReference type="ARBA" id="ARBA00022679"/>
    </source>
</evidence>
<dbReference type="HOGENOM" id="CLU_021322_0_0_11"/>
<protein>
    <submittedName>
        <fullName evidence="6">RNA methyltransferase, TrmH family, group 3</fullName>
    </submittedName>
</protein>
<dbReference type="InterPro" id="IPR029064">
    <property type="entry name" value="Ribosomal_eL30-like_sf"/>
</dbReference>